<dbReference type="EMBL" id="CAHP01000010">
    <property type="protein sequence ID" value="CCG40124.1"/>
    <property type="molecule type" value="Genomic_DNA"/>
</dbReference>
<proteinExistence type="predicted"/>
<evidence type="ECO:0000313" key="1">
    <source>
        <dbReference type="EMBL" id="CCG40124.1"/>
    </source>
</evidence>
<dbReference type="AlphaFoldDB" id="H8FP36"/>
<evidence type="ECO:0000313" key="2">
    <source>
        <dbReference type="Proteomes" id="UP000004169"/>
    </source>
</evidence>
<dbReference type="STRING" id="1150626.PHAMO_180093"/>
<sequence length="36" mass="4064">MTSFLAFYTCWTAADAINRDPPLILLQSVFTAWDLA</sequence>
<comment type="caution">
    <text evidence="1">The sequence shown here is derived from an EMBL/GenBank/DDBJ whole genome shotgun (WGS) entry which is preliminary data.</text>
</comment>
<name>H8FP36_MAGML</name>
<keyword evidence="2" id="KW-1185">Reference proteome</keyword>
<dbReference type="Proteomes" id="UP000004169">
    <property type="component" value="Unassembled WGS sequence"/>
</dbReference>
<protein>
    <submittedName>
        <fullName evidence="1">Uncharacterized protein</fullName>
    </submittedName>
</protein>
<organism evidence="1 2">
    <name type="scientific">Magnetospirillum molischianum DSM 120</name>
    <dbReference type="NCBI Taxonomy" id="1150626"/>
    <lineage>
        <taxon>Bacteria</taxon>
        <taxon>Pseudomonadati</taxon>
        <taxon>Pseudomonadota</taxon>
        <taxon>Alphaproteobacteria</taxon>
        <taxon>Rhodospirillales</taxon>
        <taxon>Rhodospirillaceae</taxon>
        <taxon>Magnetospirillum</taxon>
    </lineage>
</organism>
<gene>
    <name evidence="1" type="ORF">PHAMO_180093</name>
</gene>
<reference evidence="1 2" key="1">
    <citation type="journal article" date="2012" name="J. Bacteriol.">
        <title>Draft Genome Sequence of the Purple Photosynthetic Bacterium Phaeospirillum molischianum DSM120, a Particularly Versatile Bacterium.</title>
        <authorList>
            <person name="Duquesne K."/>
            <person name="Prima V."/>
            <person name="Ji B."/>
            <person name="Rouy Z."/>
            <person name="Medigue C."/>
            <person name="Talla E."/>
            <person name="Sturgis J.N."/>
        </authorList>
    </citation>
    <scope>NUCLEOTIDE SEQUENCE [LARGE SCALE GENOMIC DNA]</scope>
    <source>
        <strain evidence="2">DSM120</strain>
    </source>
</reference>
<accession>H8FP36</accession>